<dbReference type="EMBL" id="BNBO01000064">
    <property type="protein sequence ID" value="GHH83299.1"/>
    <property type="molecule type" value="Genomic_DNA"/>
</dbReference>
<protein>
    <submittedName>
        <fullName evidence="1">Uncharacterized protein</fullName>
    </submittedName>
</protein>
<reference evidence="1" key="1">
    <citation type="journal article" date="2014" name="Int. J. Syst. Evol. Microbiol.">
        <title>Complete genome sequence of Corynebacterium casei LMG S-19264T (=DSM 44701T), isolated from a smear-ripened cheese.</title>
        <authorList>
            <consortium name="US DOE Joint Genome Institute (JGI-PGF)"/>
            <person name="Walter F."/>
            <person name="Albersmeier A."/>
            <person name="Kalinowski J."/>
            <person name="Ruckert C."/>
        </authorList>
    </citation>
    <scope>NUCLEOTIDE SEQUENCE</scope>
    <source>
        <strain evidence="1">JCM 4646</strain>
    </source>
</reference>
<sequence>MLLVVHGGSNTAIVRDRTGRPVVLLSGPRPEALTSAILTGLRDLAAAVLTTGETERLEHCLAALRRGDLIKQSHLEIEGVVLTLYGEV</sequence>
<comment type="caution">
    <text evidence="1">The sequence shown here is derived from an EMBL/GenBank/DDBJ whole genome shotgun (WGS) entry which is preliminary data.</text>
</comment>
<proteinExistence type="predicted"/>
<accession>A0A919GF58</accession>
<dbReference type="AlphaFoldDB" id="A0A919GF58"/>
<reference evidence="1" key="2">
    <citation type="submission" date="2020-09" db="EMBL/GenBank/DDBJ databases">
        <authorList>
            <person name="Sun Q."/>
            <person name="Ohkuma M."/>
        </authorList>
    </citation>
    <scope>NUCLEOTIDE SEQUENCE</scope>
    <source>
        <strain evidence="1">JCM 4646</strain>
    </source>
</reference>
<gene>
    <name evidence="1" type="ORF">GCM10018781_70100</name>
</gene>
<dbReference type="Proteomes" id="UP000617734">
    <property type="component" value="Unassembled WGS sequence"/>
</dbReference>
<dbReference type="GeneID" id="95357266"/>
<keyword evidence="2" id="KW-1185">Reference proteome</keyword>
<evidence type="ECO:0000313" key="1">
    <source>
        <dbReference type="EMBL" id="GHH83299.1"/>
    </source>
</evidence>
<organism evidence="1 2">
    <name type="scientific">Kitasatospora indigofera</name>
    <dbReference type="NCBI Taxonomy" id="67307"/>
    <lineage>
        <taxon>Bacteria</taxon>
        <taxon>Bacillati</taxon>
        <taxon>Actinomycetota</taxon>
        <taxon>Actinomycetes</taxon>
        <taxon>Kitasatosporales</taxon>
        <taxon>Streptomycetaceae</taxon>
        <taxon>Kitasatospora</taxon>
    </lineage>
</organism>
<evidence type="ECO:0000313" key="2">
    <source>
        <dbReference type="Proteomes" id="UP000617734"/>
    </source>
</evidence>
<name>A0A919GF58_9ACTN</name>
<dbReference type="RefSeq" id="WP_190214950.1">
    <property type="nucleotide sequence ID" value="NZ_BNBO01000064.1"/>
</dbReference>